<dbReference type="Gene3D" id="2.150.10.10">
    <property type="entry name" value="Serralysin-like metalloprotease, C-terminal"/>
    <property type="match status" value="2"/>
</dbReference>
<dbReference type="Proteomes" id="UP000009073">
    <property type="component" value="Chromosome"/>
</dbReference>
<evidence type="ECO:0000256" key="3">
    <source>
        <dbReference type="ARBA" id="ARBA00022837"/>
    </source>
</evidence>
<dbReference type="PANTHER" id="PTHR38340">
    <property type="entry name" value="S-LAYER PROTEIN"/>
    <property type="match status" value="1"/>
</dbReference>
<dbReference type="KEGG" id="tau:Tola_1267"/>
<name>C4LE63_TOLAT</name>
<comment type="subcellular location">
    <subcellularLocation>
        <location evidence="1">Secreted</location>
    </subcellularLocation>
</comment>
<reference evidence="4 5" key="2">
    <citation type="journal article" date="2011" name="Stand. Genomic Sci.">
        <title>Complete genome sequence of Tolumonas auensis type strain (TA 4).</title>
        <authorList>
            <person name="Chertkov O."/>
            <person name="Copeland A."/>
            <person name="Lucas S."/>
            <person name="Lapidus A."/>
            <person name="Berry K.W."/>
            <person name="Detter J.C."/>
            <person name="Del Rio T.G."/>
            <person name="Hammon N."/>
            <person name="Dalin E."/>
            <person name="Tice H."/>
            <person name="Pitluck S."/>
            <person name="Richardson P."/>
            <person name="Bruce D."/>
            <person name="Goodwin L."/>
            <person name="Han C."/>
            <person name="Tapia R."/>
            <person name="Saunders E."/>
            <person name="Schmutz J."/>
            <person name="Brettin T."/>
            <person name="Larimer F."/>
            <person name="Land M."/>
            <person name="Hauser L."/>
            <person name="Spring S."/>
            <person name="Rohde M."/>
            <person name="Kyrpides N.C."/>
            <person name="Ivanova N."/>
            <person name="Goker M."/>
            <person name="Beller H.R."/>
            <person name="Klenk H.P."/>
            <person name="Woyke T."/>
        </authorList>
    </citation>
    <scope>NUCLEOTIDE SEQUENCE [LARGE SCALE GENOMIC DNA]</scope>
    <source>
        <strain evidence="5">DSM 9187 / TA4</strain>
    </source>
</reference>
<dbReference type="NCBIfam" id="TIGR03661">
    <property type="entry name" value="T1SS_VCA0849"/>
    <property type="match status" value="1"/>
</dbReference>
<dbReference type="InterPro" id="IPR011049">
    <property type="entry name" value="Serralysin-like_metalloprot_C"/>
</dbReference>
<dbReference type="GO" id="GO:0005576">
    <property type="term" value="C:extracellular region"/>
    <property type="evidence" value="ECO:0007669"/>
    <property type="project" value="UniProtKB-SubCell"/>
</dbReference>
<keyword evidence="2" id="KW-0964">Secreted</keyword>
<proteinExistence type="predicted"/>
<dbReference type="STRING" id="595494.Tola_1267"/>
<dbReference type="Pfam" id="PF00353">
    <property type="entry name" value="HemolysinCabind"/>
    <property type="match status" value="2"/>
</dbReference>
<dbReference type="SUPFAM" id="SSF51120">
    <property type="entry name" value="beta-Roll"/>
    <property type="match status" value="1"/>
</dbReference>
<evidence type="ECO:0000256" key="2">
    <source>
        <dbReference type="ARBA" id="ARBA00022525"/>
    </source>
</evidence>
<evidence type="ECO:0000256" key="1">
    <source>
        <dbReference type="ARBA" id="ARBA00004613"/>
    </source>
</evidence>
<accession>C4LE63</accession>
<dbReference type="EMBL" id="CP001616">
    <property type="protein sequence ID" value="ACQ92884.1"/>
    <property type="molecule type" value="Genomic_DNA"/>
</dbReference>
<dbReference type="PRINTS" id="PR00313">
    <property type="entry name" value="CABNDNGRPT"/>
</dbReference>
<gene>
    <name evidence="4" type="ordered locus">Tola_1267</name>
</gene>
<dbReference type="eggNOG" id="COG2931">
    <property type="taxonomic scope" value="Bacteria"/>
</dbReference>
<dbReference type="InterPro" id="IPR001343">
    <property type="entry name" value="Hemolysn_Ca-bd"/>
</dbReference>
<protein>
    <submittedName>
        <fullName evidence="4">Hemolysin-type calcium-binding region</fullName>
    </submittedName>
</protein>
<keyword evidence="3" id="KW-0106">Calcium</keyword>
<keyword evidence="5" id="KW-1185">Reference proteome</keyword>
<reference evidence="5" key="1">
    <citation type="submission" date="2009-05" db="EMBL/GenBank/DDBJ databases">
        <title>Complete sequence of Tolumonas auensis DSM 9187.</title>
        <authorList>
            <consortium name="US DOE Joint Genome Institute"/>
            <person name="Lucas S."/>
            <person name="Copeland A."/>
            <person name="Lapidus A."/>
            <person name="Glavina del Rio T."/>
            <person name="Tice H."/>
            <person name="Bruce D."/>
            <person name="Goodwin L."/>
            <person name="Pitluck S."/>
            <person name="Chertkov O."/>
            <person name="Brettin T."/>
            <person name="Detter J.C."/>
            <person name="Han C."/>
            <person name="Larimer F."/>
            <person name="Land M."/>
            <person name="Hauser L."/>
            <person name="Kyrpides N."/>
            <person name="Mikhailova N."/>
            <person name="Spring S."/>
            <person name="Beller H."/>
        </authorList>
    </citation>
    <scope>NUCLEOTIDE SEQUENCE [LARGE SCALE GENOMIC DNA]</scope>
    <source>
        <strain evidence="5">DSM 9187 / TA4</strain>
    </source>
</reference>
<evidence type="ECO:0000313" key="5">
    <source>
        <dbReference type="Proteomes" id="UP000009073"/>
    </source>
</evidence>
<organism evidence="4 5">
    <name type="scientific">Tolumonas auensis (strain DSM 9187 / NBRC 110442 / TA 4)</name>
    <dbReference type="NCBI Taxonomy" id="595494"/>
    <lineage>
        <taxon>Bacteria</taxon>
        <taxon>Pseudomonadati</taxon>
        <taxon>Pseudomonadota</taxon>
        <taxon>Gammaproteobacteria</taxon>
        <taxon>Aeromonadales</taxon>
        <taxon>Aeromonadaceae</taxon>
        <taxon>Tolumonas</taxon>
    </lineage>
</organism>
<dbReference type="InterPro" id="IPR050557">
    <property type="entry name" value="RTX_toxin/Mannuronan_C5-epim"/>
</dbReference>
<dbReference type="InterPro" id="IPR019960">
    <property type="entry name" value="T1SS_VCA0849"/>
</dbReference>
<dbReference type="InterPro" id="IPR018511">
    <property type="entry name" value="Hemolysin-typ_Ca-bd_CS"/>
</dbReference>
<dbReference type="PROSITE" id="PS00330">
    <property type="entry name" value="HEMOLYSIN_CALCIUM"/>
    <property type="match status" value="2"/>
</dbReference>
<evidence type="ECO:0000313" key="4">
    <source>
        <dbReference type="EMBL" id="ACQ92884.1"/>
    </source>
</evidence>
<dbReference type="PANTHER" id="PTHR38340:SF1">
    <property type="entry name" value="S-LAYER PROTEIN"/>
    <property type="match status" value="1"/>
</dbReference>
<sequence length="1368" mass="145028">MTTTRDDHLLNENELGTDHVQISVDIDEGELANGGYVTLEIISGESRTVELYLANAGDDVLTSRTPGDTHVYAYDAATGIITFTELTPAEGGTVQVEATQTDLAGNESLPGSDYAVLDTLEPPRPVVTIVDDNNPDDHLLNENELGTDHVQISVDINEGELANGGYVTLEIISGESRTVELYLANAGDDVLTSRTPGDTHVYAYDAATGIITFTELTPAEGGTVQVEATQTDLAGNESLPGSDYAVLDTLEPPRPVVTIVDDNNPDDHLLNENELGTDHVQISVDIDEGELANGGYVTLEITSGESRTVELYLANAGDDVLTSRTPGDTHVYAYDAATGIITFTELTPAEGGTVQVEATQTDLAGNESLPGSDYAVLDTLEPPRPVVTIVDDNNPDDHLLNENELGTDHVQISVDIDEGELANGGYVTLEIISGESRTVELYLANAGDDVLTSRTPGDTHVYAYDAATGIITFTELTPAEGGTVQVEATQTDLAGNESLPGSDYAVLDTLEPPRPVVTIVDDNNPDDHLLNENELGTDHVQISVDIDEGELANGGYVTLEIISGESRTVELYLANAGDDVLTSRTPGDTHVYAYDAATGIITFTELTPAEGGTVQVEATQTDLAGNESLPGSDYAVLDTLEPPRPLVTIVDDNNPDDHLLNENELGTDHVQISVDIDEGELANGGYVTLEIISGESRTVELYLANAGDDVLTSRTPGDTHVYAYDAATGIITFTELTPAEGGTVQVEATQTDLAGNESLPGSDYAVLDTLEPPRPVVTIVDDNNPDDHLLNENELGTDHVQISVDIDEGELANGGYVTLEIISGESRTVELYLANAGDDVLTSRTPGDTHVYAYDAATGIITFTELTPAEGGTVQVEATQTDLAGNESLPGSDYAVLDTLEPPRPVVTIVDDSNNDTLLSSTELGDDHVQISVDVDEDELANGGFVTLEITSGESRTVELYLANAGDDVLTSRTPGDTHVYAYDAVTGLITFTELEPTDGNTVRVDATQTDLAGNESLPASDYAVLPPITYASGTGWQMNYNKTDNSFDMRVKSPGTATATLYAGATIHWDIIVQDSDHNAAISVLADAEMPASASFHVDELYAADGQTIFRVYMTTSETIQLSEPQGFGIDIQVVDSDGSAYLINSNEYIAPHDNYKEDYSETFNLTDVLTGHDQEWLSPDTDGGEFTSLTPTPGSGVTDLHYGGGNDAVYGTVYNDGIFGDAGNDFIDGRAGDDTLHGGSGEDVLLGGYGTDTLIGDLGNDILTGGDGADIFTWTSADIGSSDTITDFSIAQHDMLDLTDVLTNEPANDLTNYLSFGTNTDGDVLVNVHASGDVNITDMTIVIQNPTDTLTELQTYLQNGTGVIHN</sequence>
<dbReference type="RefSeq" id="WP_012729483.1">
    <property type="nucleotide sequence ID" value="NC_012691.1"/>
</dbReference>
<dbReference type="GO" id="GO:0005509">
    <property type="term" value="F:calcium ion binding"/>
    <property type="evidence" value="ECO:0007669"/>
    <property type="project" value="InterPro"/>
</dbReference>
<dbReference type="HOGENOM" id="CLU_003632_0_0_6"/>